<evidence type="ECO:0000256" key="2">
    <source>
        <dbReference type="SAM" id="MobiDB-lite"/>
    </source>
</evidence>
<evidence type="ECO:0000256" key="1">
    <source>
        <dbReference type="ARBA" id="ARBA00006781"/>
    </source>
</evidence>
<feature type="compositionally biased region" description="Polar residues" evidence="2">
    <location>
        <begin position="70"/>
        <end position="83"/>
    </location>
</feature>
<dbReference type="GO" id="GO:0005634">
    <property type="term" value="C:nucleus"/>
    <property type="evidence" value="ECO:0007669"/>
    <property type="project" value="TreeGrafter"/>
</dbReference>
<dbReference type="AlphaFoldDB" id="A0AAD5CCE1"/>
<feature type="non-terminal residue" evidence="3">
    <location>
        <position position="367"/>
    </location>
</feature>
<sequence length="367" mass="41093">VEPEAEIETQNKVQENTSSVAETENQASGVNPPNTTTSEPMPIEVLEHQEDPSADLHPRKRSRRDPRISSGMTTTLETSNLVSSSESPVIEVLVFVEPQPIITNATTAQGKRAETGVVIQENPTTTTHDDDGDNMDEFIDDVYQLQQKSFTAGVAQVINKRMWAGARGHVEETKLFGQYIVCTIIMPRKPTKSGRLRNGQPAFSRLARSCSSRFCLFYPKPDDFHEVKVLLQTYLDNKEWDLSSFVDLILQQTTVGTVVTIEEDEDNGVCQGKDIKEKLRSYFGEQAEDVGLVIAQLVVNLPPQLLPPLYDGLFDEISWAIEDELSACFPLHTQQLKDYRSTGLVMAVEATRVPNFRQQLHQLLDES</sequence>
<dbReference type="Pfam" id="PF13862">
    <property type="entry name" value="BCCIP"/>
    <property type="match status" value="2"/>
</dbReference>
<dbReference type="InterPro" id="IPR025602">
    <property type="entry name" value="BCP1_family"/>
</dbReference>
<keyword evidence="4" id="KW-1185">Reference proteome</keyword>
<evidence type="ECO:0000313" key="3">
    <source>
        <dbReference type="EMBL" id="KAI7739351.1"/>
    </source>
</evidence>
<accession>A0AAD5CCE1</accession>
<comment type="caution">
    <text evidence="3">The sequence shown here is derived from an EMBL/GenBank/DDBJ whole genome shotgun (WGS) entry which is preliminary data.</text>
</comment>
<protein>
    <submittedName>
        <fullName evidence="3">Uncharacterized protein</fullName>
    </submittedName>
</protein>
<dbReference type="PANTHER" id="PTHR13261:SF0">
    <property type="entry name" value="BRCA2 AND CDKN1A-INTERACTING PROTEIN"/>
    <property type="match status" value="1"/>
</dbReference>
<proteinExistence type="inferred from homology"/>
<dbReference type="EMBL" id="JAMZMK010008631">
    <property type="protein sequence ID" value="KAI7739351.1"/>
    <property type="molecule type" value="Genomic_DNA"/>
</dbReference>
<name>A0AAD5CCE1_AMBAR</name>
<feature type="compositionally biased region" description="Polar residues" evidence="2">
    <location>
        <begin position="8"/>
        <end position="39"/>
    </location>
</feature>
<feature type="compositionally biased region" description="Basic and acidic residues" evidence="2">
    <location>
        <begin position="45"/>
        <end position="57"/>
    </location>
</feature>
<feature type="region of interest" description="Disordered" evidence="2">
    <location>
        <begin position="1"/>
        <end position="83"/>
    </location>
</feature>
<gene>
    <name evidence="3" type="ORF">M8C21_030436</name>
</gene>
<dbReference type="Proteomes" id="UP001206925">
    <property type="component" value="Unassembled WGS sequence"/>
</dbReference>
<reference evidence="3" key="1">
    <citation type="submission" date="2022-06" db="EMBL/GenBank/DDBJ databases">
        <title>Uncovering the hologenomic basis of an extraordinary plant invasion.</title>
        <authorList>
            <person name="Bieker V.C."/>
            <person name="Martin M.D."/>
            <person name="Gilbert T."/>
            <person name="Hodgins K."/>
            <person name="Battlay P."/>
            <person name="Petersen B."/>
            <person name="Wilson J."/>
        </authorList>
    </citation>
    <scope>NUCLEOTIDE SEQUENCE</scope>
    <source>
        <strain evidence="3">AA19_3_7</strain>
        <tissue evidence="3">Leaf</tissue>
    </source>
</reference>
<evidence type="ECO:0000313" key="4">
    <source>
        <dbReference type="Proteomes" id="UP001206925"/>
    </source>
</evidence>
<comment type="similarity">
    <text evidence="1">Belongs to the BCP1 family.</text>
</comment>
<organism evidence="3 4">
    <name type="scientific">Ambrosia artemisiifolia</name>
    <name type="common">Common ragweed</name>
    <dbReference type="NCBI Taxonomy" id="4212"/>
    <lineage>
        <taxon>Eukaryota</taxon>
        <taxon>Viridiplantae</taxon>
        <taxon>Streptophyta</taxon>
        <taxon>Embryophyta</taxon>
        <taxon>Tracheophyta</taxon>
        <taxon>Spermatophyta</taxon>
        <taxon>Magnoliopsida</taxon>
        <taxon>eudicotyledons</taxon>
        <taxon>Gunneridae</taxon>
        <taxon>Pentapetalae</taxon>
        <taxon>asterids</taxon>
        <taxon>campanulids</taxon>
        <taxon>Asterales</taxon>
        <taxon>Asteraceae</taxon>
        <taxon>Asteroideae</taxon>
        <taxon>Heliantheae alliance</taxon>
        <taxon>Heliantheae</taxon>
        <taxon>Ambrosia</taxon>
    </lineage>
</organism>
<dbReference type="PANTHER" id="PTHR13261">
    <property type="entry name" value="BRCA2 AND CDKN1A INTERACTING PROTEIN"/>
    <property type="match status" value="1"/>
</dbReference>